<name>A0A4U9VQE9_9SPHI</name>
<reference evidence="5 6" key="1">
    <citation type="submission" date="2019-05" db="EMBL/GenBank/DDBJ databases">
        <authorList>
            <consortium name="Pathogen Informatics"/>
        </authorList>
    </citation>
    <scope>NUCLEOTIDE SEQUENCE [LARGE SCALE GENOMIC DNA]</scope>
    <source>
        <strain evidence="5 6">NCTC11429</strain>
    </source>
</reference>
<evidence type="ECO:0000313" key="5">
    <source>
        <dbReference type="EMBL" id="VTR48547.1"/>
    </source>
</evidence>
<dbReference type="Gene3D" id="1.10.10.60">
    <property type="entry name" value="Homeodomain-like"/>
    <property type="match status" value="1"/>
</dbReference>
<dbReference type="KEGG" id="stha:NCTC11429_03717"/>
<accession>A0A4U9VQE9</accession>
<dbReference type="PRINTS" id="PR00032">
    <property type="entry name" value="HTHARAC"/>
</dbReference>
<evidence type="ECO:0000256" key="2">
    <source>
        <dbReference type="ARBA" id="ARBA00023125"/>
    </source>
</evidence>
<evidence type="ECO:0000313" key="6">
    <source>
        <dbReference type="Proteomes" id="UP000308196"/>
    </source>
</evidence>
<dbReference type="GO" id="GO:0003700">
    <property type="term" value="F:DNA-binding transcription factor activity"/>
    <property type="evidence" value="ECO:0007669"/>
    <property type="project" value="InterPro"/>
</dbReference>
<protein>
    <submittedName>
        <fullName evidence="5">L-rhamnose operon transcriptional activator rhaR</fullName>
    </submittedName>
</protein>
<dbReference type="GeneID" id="78464367"/>
<dbReference type="SUPFAM" id="SSF46689">
    <property type="entry name" value="Homeodomain-like"/>
    <property type="match status" value="1"/>
</dbReference>
<keyword evidence="2" id="KW-0238">DNA-binding</keyword>
<dbReference type="InterPro" id="IPR020449">
    <property type="entry name" value="Tscrpt_reg_AraC-type_HTH"/>
</dbReference>
<dbReference type="InterPro" id="IPR009057">
    <property type="entry name" value="Homeodomain-like_sf"/>
</dbReference>
<dbReference type="InterPro" id="IPR018060">
    <property type="entry name" value="HTH_AraC"/>
</dbReference>
<gene>
    <name evidence="5" type="primary">rhaR_1</name>
    <name evidence="5" type="ORF">NCTC11429_03717</name>
</gene>
<dbReference type="Proteomes" id="UP000308196">
    <property type="component" value="Chromosome"/>
</dbReference>
<dbReference type="SMART" id="SM00342">
    <property type="entry name" value="HTH_ARAC"/>
    <property type="match status" value="1"/>
</dbReference>
<evidence type="ECO:0000256" key="1">
    <source>
        <dbReference type="ARBA" id="ARBA00023015"/>
    </source>
</evidence>
<proteinExistence type="predicted"/>
<keyword evidence="3" id="KW-0804">Transcription</keyword>
<dbReference type="AlphaFoldDB" id="A0A4U9VQE9"/>
<dbReference type="Pfam" id="PF12833">
    <property type="entry name" value="HTH_18"/>
    <property type="match status" value="1"/>
</dbReference>
<feature type="domain" description="HTH araC/xylS-type" evidence="4">
    <location>
        <begin position="145"/>
        <end position="243"/>
    </location>
</feature>
<dbReference type="EMBL" id="LR590484">
    <property type="protein sequence ID" value="VTR48547.1"/>
    <property type="molecule type" value="Genomic_DNA"/>
</dbReference>
<keyword evidence="1" id="KW-0805">Transcription regulation</keyword>
<dbReference type="PANTHER" id="PTHR43280:SF32">
    <property type="entry name" value="TRANSCRIPTIONAL REGULATORY PROTEIN"/>
    <property type="match status" value="1"/>
</dbReference>
<evidence type="ECO:0000256" key="3">
    <source>
        <dbReference type="ARBA" id="ARBA00023163"/>
    </source>
</evidence>
<dbReference type="GO" id="GO:0043565">
    <property type="term" value="F:sequence-specific DNA binding"/>
    <property type="evidence" value="ECO:0007669"/>
    <property type="project" value="InterPro"/>
</dbReference>
<dbReference type="PROSITE" id="PS01124">
    <property type="entry name" value="HTH_ARAC_FAMILY_2"/>
    <property type="match status" value="1"/>
</dbReference>
<sequence length="255" mass="29803">MLLFAGDAEFAVDFVDYSSSGNTLLFLSPYQHLKWLNGQNVQIQVLKFHGDYYCIEYHKKEVACNGLLFNNIYEKPYFPIGQSTFGEIKELLQRMEREMNNHPEDPFVDSVLRSYLQLILAISSKEKSKILPEMLTGELSPDPISRFQPLLDEHFITERSVSFYADLFALSTNAFSKKVRYRFGKAPSQLIKERVILEAKKMLHLSYLSIKEIAYQLNFEDEFYFSRYFKREVGVSPFYYRRKVGISIVAEKSID</sequence>
<dbReference type="PANTHER" id="PTHR43280">
    <property type="entry name" value="ARAC-FAMILY TRANSCRIPTIONAL REGULATOR"/>
    <property type="match status" value="1"/>
</dbReference>
<organism evidence="5 6">
    <name type="scientific">Sphingobacterium thalpophilum</name>
    <dbReference type="NCBI Taxonomy" id="259"/>
    <lineage>
        <taxon>Bacteria</taxon>
        <taxon>Pseudomonadati</taxon>
        <taxon>Bacteroidota</taxon>
        <taxon>Sphingobacteriia</taxon>
        <taxon>Sphingobacteriales</taxon>
        <taxon>Sphingobacteriaceae</taxon>
        <taxon>Sphingobacterium</taxon>
    </lineage>
</organism>
<evidence type="ECO:0000259" key="4">
    <source>
        <dbReference type="PROSITE" id="PS01124"/>
    </source>
</evidence>
<dbReference type="RefSeq" id="WP_037534024.1">
    <property type="nucleotide sequence ID" value="NZ_LR590484.1"/>
</dbReference>
<dbReference type="STRING" id="1123265.GCA_000686625_04677"/>